<evidence type="ECO:0000259" key="6">
    <source>
        <dbReference type="Pfam" id="PF04542"/>
    </source>
</evidence>
<dbReference type="Pfam" id="PF08281">
    <property type="entry name" value="Sigma70_r4_2"/>
    <property type="match status" value="1"/>
</dbReference>
<reference evidence="8" key="1">
    <citation type="submission" date="2023-03" db="EMBL/GenBank/DDBJ databases">
        <title>Edaphobacter sp.</title>
        <authorList>
            <person name="Huber K.J."/>
            <person name="Papendorf J."/>
            <person name="Pilke C."/>
            <person name="Bunk B."/>
            <person name="Sproeer C."/>
            <person name="Pester M."/>
        </authorList>
    </citation>
    <scope>NUCLEOTIDE SEQUENCE</scope>
    <source>
        <strain evidence="8">DSM 109919</strain>
        <strain evidence="9">DSM 109920</strain>
    </source>
</reference>
<feature type="domain" description="RNA polymerase sigma factor 70 region 4 type 2" evidence="7">
    <location>
        <begin position="191"/>
        <end position="243"/>
    </location>
</feature>
<dbReference type="SUPFAM" id="SSF88946">
    <property type="entry name" value="Sigma2 domain of RNA polymerase sigma factors"/>
    <property type="match status" value="1"/>
</dbReference>
<evidence type="ECO:0000256" key="1">
    <source>
        <dbReference type="ARBA" id="ARBA00010641"/>
    </source>
</evidence>
<dbReference type="Gene3D" id="1.10.1740.10">
    <property type="match status" value="1"/>
</dbReference>
<evidence type="ECO:0000313" key="9">
    <source>
        <dbReference type="EMBL" id="XBH14075.1"/>
    </source>
</evidence>
<name>A0AAU7D003_9BACT</name>
<evidence type="ECO:0000256" key="3">
    <source>
        <dbReference type="ARBA" id="ARBA00023082"/>
    </source>
</evidence>
<dbReference type="GO" id="GO:0006352">
    <property type="term" value="P:DNA-templated transcription initiation"/>
    <property type="evidence" value="ECO:0007669"/>
    <property type="project" value="InterPro"/>
</dbReference>
<dbReference type="SUPFAM" id="SSF88659">
    <property type="entry name" value="Sigma3 and sigma4 domains of RNA polymerase sigma factors"/>
    <property type="match status" value="1"/>
</dbReference>
<dbReference type="Pfam" id="PF04542">
    <property type="entry name" value="Sigma70_r2"/>
    <property type="match status" value="1"/>
</dbReference>
<accession>A0AAU7DAH0</accession>
<dbReference type="RefSeq" id="WP_348268153.1">
    <property type="nucleotide sequence ID" value="NZ_CP121194.1"/>
</dbReference>
<dbReference type="PANTHER" id="PTHR43133:SF8">
    <property type="entry name" value="RNA POLYMERASE SIGMA FACTOR HI_1459-RELATED"/>
    <property type="match status" value="1"/>
</dbReference>
<evidence type="ECO:0000256" key="2">
    <source>
        <dbReference type="ARBA" id="ARBA00023015"/>
    </source>
</evidence>
<dbReference type="AlphaFoldDB" id="A0AAU7D003"/>
<dbReference type="InterPro" id="IPR039425">
    <property type="entry name" value="RNA_pol_sigma-70-like"/>
</dbReference>
<comment type="similarity">
    <text evidence="1">Belongs to the sigma-70 factor family. ECF subfamily.</text>
</comment>
<evidence type="ECO:0000313" key="8">
    <source>
        <dbReference type="EMBL" id="XBH10647.1"/>
    </source>
</evidence>
<dbReference type="KEGG" id="epl:P4G45_02680"/>
<feature type="domain" description="RNA polymerase sigma-70 region 2" evidence="6">
    <location>
        <begin position="82"/>
        <end position="149"/>
    </location>
</feature>
<protein>
    <submittedName>
        <fullName evidence="8">RNA polymerase sigma factor</fullName>
    </submittedName>
</protein>
<organism evidence="8">
    <name type="scientific">Edaphobacter paludis</name>
    <dbReference type="NCBI Taxonomy" id="3035702"/>
    <lineage>
        <taxon>Bacteria</taxon>
        <taxon>Pseudomonadati</taxon>
        <taxon>Acidobacteriota</taxon>
        <taxon>Terriglobia</taxon>
        <taxon>Terriglobales</taxon>
        <taxon>Acidobacteriaceae</taxon>
        <taxon>Edaphobacter</taxon>
    </lineage>
</organism>
<sequence length="251" mass="28477">MSVEAIGVNPVGRRPSPFALGLRDAAAVESLPGMAKAVTQSGTRNGGKLTQAQIEARAQQRIEDDELIREAQRGQRTAFDALVRRYDQSVLRLALHMLGNEQDAQDVHQEAFIKAYRHLGNFRFECSFYTWLYRIVTNLCLDQLRRRKSRREDPATVLDSSGGEMDLMANITDDRSMANPARELDRKVMSLRISEALDKLTPRERTVFELKHYQGLKLRTIGEMLSTTEETAKNTLFRATRKLRANLAGVR</sequence>
<dbReference type="InterPro" id="IPR013324">
    <property type="entry name" value="RNA_pol_sigma_r3/r4-like"/>
</dbReference>
<dbReference type="Gene3D" id="1.10.10.10">
    <property type="entry name" value="Winged helix-like DNA-binding domain superfamily/Winged helix DNA-binding domain"/>
    <property type="match status" value="1"/>
</dbReference>
<dbReference type="EMBL" id="CP121195">
    <property type="protein sequence ID" value="XBH14075.1"/>
    <property type="molecule type" value="Genomic_DNA"/>
</dbReference>
<gene>
    <name evidence="8" type="ORF">P4G45_02680</name>
    <name evidence="9" type="ORF">P8936_02655</name>
</gene>
<evidence type="ECO:0000259" key="7">
    <source>
        <dbReference type="Pfam" id="PF08281"/>
    </source>
</evidence>
<dbReference type="GO" id="GO:0003677">
    <property type="term" value="F:DNA binding"/>
    <property type="evidence" value="ECO:0007669"/>
    <property type="project" value="UniProtKB-KW"/>
</dbReference>
<keyword evidence="5" id="KW-0804">Transcription</keyword>
<proteinExistence type="inferred from homology"/>
<dbReference type="InterPro" id="IPR007627">
    <property type="entry name" value="RNA_pol_sigma70_r2"/>
</dbReference>
<dbReference type="InterPro" id="IPR014284">
    <property type="entry name" value="RNA_pol_sigma-70_dom"/>
</dbReference>
<dbReference type="EMBL" id="CP121194">
    <property type="protein sequence ID" value="XBH10647.1"/>
    <property type="molecule type" value="Genomic_DNA"/>
</dbReference>
<dbReference type="NCBIfam" id="TIGR02937">
    <property type="entry name" value="sigma70-ECF"/>
    <property type="match status" value="1"/>
</dbReference>
<keyword evidence="2" id="KW-0805">Transcription regulation</keyword>
<accession>A0AAU7D003</accession>
<keyword evidence="4" id="KW-0238">DNA-binding</keyword>
<dbReference type="CDD" id="cd06171">
    <property type="entry name" value="Sigma70_r4"/>
    <property type="match status" value="1"/>
</dbReference>
<dbReference type="InterPro" id="IPR036388">
    <property type="entry name" value="WH-like_DNA-bd_sf"/>
</dbReference>
<keyword evidence="3" id="KW-0731">Sigma factor</keyword>
<dbReference type="InterPro" id="IPR013325">
    <property type="entry name" value="RNA_pol_sigma_r2"/>
</dbReference>
<evidence type="ECO:0000256" key="4">
    <source>
        <dbReference type="ARBA" id="ARBA00023125"/>
    </source>
</evidence>
<dbReference type="PANTHER" id="PTHR43133">
    <property type="entry name" value="RNA POLYMERASE ECF-TYPE SIGMA FACTO"/>
    <property type="match status" value="1"/>
</dbReference>
<dbReference type="InterPro" id="IPR013249">
    <property type="entry name" value="RNA_pol_sigma70_r4_t2"/>
</dbReference>
<evidence type="ECO:0000256" key="5">
    <source>
        <dbReference type="ARBA" id="ARBA00023163"/>
    </source>
</evidence>
<dbReference type="GO" id="GO:0016987">
    <property type="term" value="F:sigma factor activity"/>
    <property type="evidence" value="ECO:0007669"/>
    <property type="project" value="UniProtKB-KW"/>
</dbReference>